<protein>
    <submittedName>
        <fullName evidence="2">Uncharacterized protein</fullName>
    </submittedName>
</protein>
<sequence>MICIGYKKNAHVYYDIQKECINIVKRRKRYQINGNVEDYELIQKIIELAFDGIFIDELIKNIPNKREDILKFVKMLLKLDILYIVSNRQYRFDRDFQQYVIKNFKNHYEILDYLEQKTFIFINAPASVIDFFIDRKIKVVNIDGKDIIENNLIDGILIYFGIDENLIEKFLKRFDEIILVNEVNYQYLLLYLTGFNKSIINTFKKFEMNNVKDYGMSSKILPINILLHYIENKFDFNKVNTRLIYGDGAINTFNIDDLSRTYSTEYYERTFMDKLTNLEIIQNFEIIQKEIPHIITNINNYNKFRIHSPITSYLIEFSSGDGKIEYISFHEKYEMAAINAITNGLSKFLNTIEKRNGYKWVCKTSKDEYLLFGLISILPSTDEVYKIETSERVNLVIDYIKEVIGIDVEVLGQNIFQYEVVKIMICDKNSGYVIFESDRTVDQEETILEGLYHIIGNYQNGIKKHEDKRCVLDNLNTIKIKNVNKKTLEENIQNFLNERQILIKEEIWCYQNIFEKAQLYIGCFSRLGDSNEKTIKN</sequence>
<dbReference type="EMBL" id="AZTB01000004">
    <property type="protein sequence ID" value="KGG81243.1"/>
    <property type="molecule type" value="Genomic_DNA"/>
</dbReference>
<evidence type="ECO:0000313" key="3">
    <source>
        <dbReference type="Proteomes" id="UP000029622"/>
    </source>
</evidence>
<organism evidence="2 3">
    <name type="scientific">Caloranaerobacter azorensis H53214</name>
    <dbReference type="NCBI Taxonomy" id="1156417"/>
    <lineage>
        <taxon>Bacteria</taxon>
        <taxon>Bacillati</taxon>
        <taxon>Bacillota</taxon>
        <taxon>Tissierellia</taxon>
        <taxon>Tissierellales</taxon>
        <taxon>Thermohalobacteraceae</taxon>
        <taxon>Caloranaerobacter</taxon>
    </lineage>
</organism>
<dbReference type="STRING" id="1156417.Y919_01690"/>
<evidence type="ECO:0000313" key="2">
    <source>
        <dbReference type="EMBL" id="KGG81243.1"/>
    </source>
</evidence>
<reference evidence="2 3" key="1">
    <citation type="submission" date="2013-12" db="EMBL/GenBank/DDBJ databases">
        <title>Draft genome sequence of Caloranaerobacter sp. H53214.</title>
        <authorList>
            <person name="Jiang L.J."/>
            <person name="Shao Z.Z."/>
            <person name="Long M.N."/>
        </authorList>
    </citation>
    <scope>NUCLEOTIDE SEQUENCE [LARGE SCALE GENOMIC DNA]</scope>
    <source>
        <strain evidence="2 3">H53214</strain>
    </source>
</reference>
<dbReference type="RefSeq" id="WP_035161772.1">
    <property type="nucleotide sequence ID" value="NZ_AZTB01000004.1"/>
</dbReference>
<accession>A0A096BKG6</accession>
<evidence type="ECO:0000256" key="1">
    <source>
        <dbReference type="SAM" id="Coils"/>
    </source>
</evidence>
<name>A0A096BKG6_9FIRM</name>
<keyword evidence="1" id="KW-0175">Coiled coil</keyword>
<proteinExistence type="predicted"/>
<gene>
    <name evidence="2" type="ORF">Y919_01690</name>
</gene>
<dbReference type="Proteomes" id="UP000029622">
    <property type="component" value="Unassembled WGS sequence"/>
</dbReference>
<comment type="caution">
    <text evidence="2">The sequence shown here is derived from an EMBL/GenBank/DDBJ whole genome shotgun (WGS) entry which is preliminary data.</text>
</comment>
<dbReference type="AlphaFoldDB" id="A0A096BKG6"/>
<feature type="coiled-coil region" evidence="1">
    <location>
        <begin position="478"/>
        <end position="505"/>
    </location>
</feature>